<dbReference type="SUPFAM" id="SSF48452">
    <property type="entry name" value="TPR-like"/>
    <property type="match status" value="1"/>
</dbReference>
<dbReference type="Proteomes" id="UP000730482">
    <property type="component" value="Unassembled WGS sequence"/>
</dbReference>
<dbReference type="EMBL" id="JAAFYZ010000243">
    <property type="protein sequence ID" value="MBS2553272.1"/>
    <property type="molecule type" value="Genomic_DNA"/>
</dbReference>
<sequence>MADRPDDIAIDYARGTLMSARGEVTERTVNASRVMARAFPDSYTTGLVTQLLKHSGFFRDHAELRLPLIEEAVVAARQIKDTEPTWPGLVIEAIVTQARCLQTLGRSADAMRVFAELEQYRGLRSRLERFPPHKNHWDAWPTALAESSRHAEAVELWYEALEYERALSYSAGLPWIVLELTDALEVLGRFDEAVAVFSAHLVSKQSKYGPDLCSLVHLARIHQAAGNPAARAATLDEACAVLSTLPRHDESGRPVRFMAALNHFLVCSTRADEPPRTDGEPGYSYGSYWWSPGLRPRFHAEAETLLAEASALPHGPDRVIRHRRATVRLASEFLRHRPERLAEPFDEGVGLAEEALCGGSEAAPELLARALLDRAQYRATRQDFGGAATDFTAALDLIKH</sequence>
<evidence type="ECO:0008006" key="3">
    <source>
        <dbReference type="Google" id="ProtNLM"/>
    </source>
</evidence>
<protein>
    <recommendedName>
        <fullName evidence="3">Tetratricopeptide repeat protein</fullName>
    </recommendedName>
</protein>
<comment type="caution">
    <text evidence="1">The sequence shown here is derived from an EMBL/GenBank/DDBJ whole genome shotgun (WGS) entry which is preliminary data.</text>
</comment>
<evidence type="ECO:0000313" key="2">
    <source>
        <dbReference type="Proteomes" id="UP000730482"/>
    </source>
</evidence>
<accession>A0ABS5L4I0</accession>
<evidence type="ECO:0000313" key="1">
    <source>
        <dbReference type="EMBL" id="MBS2553272.1"/>
    </source>
</evidence>
<organism evidence="1 2">
    <name type="scientific">Catenulispora pinistramenti</name>
    <dbReference type="NCBI Taxonomy" id="2705254"/>
    <lineage>
        <taxon>Bacteria</taxon>
        <taxon>Bacillati</taxon>
        <taxon>Actinomycetota</taxon>
        <taxon>Actinomycetes</taxon>
        <taxon>Catenulisporales</taxon>
        <taxon>Catenulisporaceae</taxon>
        <taxon>Catenulispora</taxon>
    </lineage>
</organism>
<dbReference type="InterPro" id="IPR011990">
    <property type="entry name" value="TPR-like_helical_dom_sf"/>
</dbReference>
<dbReference type="Gene3D" id="1.25.40.10">
    <property type="entry name" value="Tetratricopeptide repeat domain"/>
    <property type="match status" value="1"/>
</dbReference>
<reference evidence="1 2" key="1">
    <citation type="submission" date="2020-02" db="EMBL/GenBank/DDBJ databases">
        <title>Acidophilic actinobacteria isolated from forest soil.</title>
        <authorList>
            <person name="Golinska P."/>
        </authorList>
    </citation>
    <scope>NUCLEOTIDE SEQUENCE [LARGE SCALE GENOMIC DNA]</scope>
    <source>
        <strain evidence="1 2">NL8</strain>
    </source>
</reference>
<gene>
    <name evidence="1" type="ORF">KGQ19_41105</name>
</gene>
<name>A0ABS5L4I0_9ACTN</name>
<proteinExistence type="predicted"/>
<keyword evidence="2" id="KW-1185">Reference proteome</keyword>
<dbReference type="RefSeq" id="WP_212019649.1">
    <property type="nucleotide sequence ID" value="NZ_JAAFYZ010000243.1"/>
</dbReference>